<dbReference type="Proteomes" id="UP001232750">
    <property type="component" value="Unassembled WGS sequence"/>
</dbReference>
<dbReference type="InterPro" id="IPR013783">
    <property type="entry name" value="Ig-like_fold"/>
</dbReference>
<proteinExistence type="predicted"/>
<evidence type="ECO:0000256" key="1">
    <source>
        <dbReference type="ARBA" id="ARBA00022485"/>
    </source>
</evidence>
<gene>
    <name evidence="6" type="ORF">QNJ86_12110</name>
</gene>
<keyword evidence="7" id="KW-1185">Reference proteome</keyword>
<feature type="domain" description="4Fe-4S ferredoxin-type" evidence="5">
    <location>
        <begin position="2"/>
        <end position="31"/>
    </location>
</feature>
<evidence type="ECO:0000256" key="2">
    <source>
        <dbReference type="ARBA" id="ARBA00022723"/>
    </source>
</evidence>
<keyword evidence="1" id="KW-0004">4Fe-4S</keyword>
<dbReference type="Pfam" id="PF13620">
    <property type="entry name" value="CarboxypepD_reg"/>
    <property type="match status" value="1"/>
</dbReference>
<dbReference type="Gene3D" id="2.60.40.10">
    <property type="entry name" value="Immunoglobulins"/>
    <property type="match status" value="1"/>
</dbReference>
<evidence type="ECO:0000259" key="5">
    <source>
        <dbReference type="PROSITE" id="PS51379"/>
    </source>
</evidence>
<evidence type="ECO:0000256" key="4">
    <source>
        <dbReference type="ARBA" id="ARBA00023014"/>
    </source>
</evidence>
<feature type="domain" description="4Fe-4S ferredoxin-type" evidence="5">
    <location>
        <begin position="89"/>
        <end position="118"/>
    </location>
</feature>
<evidence type="ECO:0000313" key="6">
    <source>
        <dbReference type="EMBL" id="MDJ1651548.1"/>
    </source>
</evidence>
<keyword evidence="3" id="KW-0408">Iron</keyword>
<dbReference type="PANTHER" id="PTHR43177">
    <property type="entry name" value="PROTEIN NRFC"/>
    <property type="match status" value="1"/>
</dbReference>
<sequence length="270" mass="29866">MKTWVIDLGKCNGCYGCQLACKDENVENDWAPYAKPQPNTGHFWLKMEEKVHGQVPKVRVEYRPTLCRHCADAPCIAAAPEAVYRRDDGLIIVDPEKAQGKRELVDACPYGAIYWNEELQLPQKCTGCAHRVDQGELPHCVEACATGALRFGEEEEFAEELACATDAFDVEGTAPRVCYLNPFGLFVSGEVWDPAADLIIEGARVALVDATGNECTTVTDGFGDFWFWHLQPGAYRLVIEADGFKSLERTIDVAESLNVGDFPLDKAQEA</sequence>
<reference evidence="6 7" key="1">
    <citation type="submission" date="2023-05" db="EMBL/GenBank/DDBJ databases">
        <title>Gordonibacter KGMB12511T sp. nov., isolated from faeces of healthy Korean.</title>
        <authorList>
            <person name="Kim H.S."/>
            <person name="Kim J.-S."/>
            <person name="Suh M.K."/>
            <person name="Eom M.K."/>
            <person name="Do H.E."/>
            <person name="Lee J.-S."/>
        </authorList>
    </citation>
    <scope>NUCLEOTIDE SEQUENCE [LARGE SCALE GENOMIC DNA]</scope>
    <source>
        <strain evidence="6 7">KGMB12511</strain>
    </source>
</reference>
<organism evidence="6 7">
    <name type="scientific">Gordonibacter faecis</name>
    <dbReference type="NCBI Taxonomy" id="3047475"/>
    <lineage>
        <taxon>Bacteria</taxon>
        <taxon>Bacillati</taxon>
        <taxon>Actinomycetota</taxon>
        <taxon>Coriobacteriia</taxon>
        <taxon>Eggerthellales</taxon>
        <taxon>Eggerthellaceae</taxon>
        <taxon>Gordonibacter</taxon>
    </lineage>
</organism>
<dbReference type="EMBL" id="JASJEU010000024">
    <property type="protein sequence ID" value="MDJ1651548.1"/>
    <property type="molecule type" value="Genomic_DNA"/>
</dbReference>
<dbReference type="RefSeq" id="WP_283832896.1">
    <property type="nucleotide sequence ID" value="NZ_JASJEU010000024.1"/>
</dbReference>
<keyword evidence="4" id="KW-0411">Iron-sulfur</keyword>
<dbReference type="SUPFAM" id="SSF54862">
    <property type="entry name" value="4Fe-4S ferredoxins"/>
    <property type="match status" value="1"/>
</dbReference>
<accession>A0ABT7DPT5</accession>
<dbReference type="Gene3D" id="3.30.70.20">
    <property type="match status" value="2"/>
</dbReference>
<dbReference type="InterPro" id="IPR050954">
    <property type="entry name" value="ET_IronSulfur_Cluster-Binding"/>
</dbReference>
<evidence type="ECO:0000313" key="7">
    <source>
        <dbReference type="Proteomes" id="UP001232750"/>
    </source>
</evidence>
<keyword evidence="2" id="KW-0479">Metal-binding</keyword>
<comment type="caution">
    <text evidence="6">The sequence shown here is derived from an EMBL/GenBank/DDBJ whole genome shotgun (WGS) entry which is preliminary data.</text>
</comment>
<protein>
    <submittedName>
        <fullName evidence="6">Carboxypeptidase regulatory-like domain-containing protein</fullName>
    </submittedName>
</protein>
<evidence type="ECO:0000256" key="3">
    <source>
        <dbReference type="ARBA" id="ARBA00023004"/>
    </source>
</evidence>
<dbReference type="Pfam" id="PF13247">
    <property type="entry name" value="Fer4_11"/>
    <property type="match status" value="1"/>
</dbReference>
<dbReference type="InterPro" id="IPR017896">
    <property type="entry name" value="4Fe4S_Fe-S-bd"/>
</dbReference>
<dbReference type="PROSITE" id="PS51379">
    <property type="entry name" value="4FE4S_FER_2"/>
    <property type="match status" value="2"/>
</dbReference>
<dbReference type="SUPFAM" id="SSF49478">
    <property type="entry name" value="Cna protein B-type domain"/>
    <property type="match status" value="1"/>
</dbReference>
<name>A0ABT7DPT5_9ACTN</name>
<dbReference type="PANTHER" id="PTHR43177:SF3">
    <property type="entry name" value="PROTEIN NRFC HOMOLOG"/>
    <property type="match status" value="1"/>
</dbReference>